<dbReference type="GeneID" id="300293056"/>
<evidence type="ECO:0000313" key="2">
    <source>
        <dbReference type="EMBL" id="MBB5112631.1"/>
    </source>
</evidence>
<sequence>MVNQLEILTRAADGLAEVLDDARLTVDDPDYWGSEWFEFWRGNPLLPTCVMVDFLGNVLHVRRDATTSADERLTITYLPSWFAAALDAVPARALARLRSGPGAETVVAQVSDRDLAVPLRIEARVEHATATRIELFPAGVAPPPGISVRRAVPPQISYDARPSQGALTMRDGADPQLLADGSPEGYAGIKRVHWIAPSLRISAAPGVRIVPAELFPAVDTQFDPLSLDLTSGGVAALASSPFWGWFVMDAARRQDDTTRARSPAVVTSQQALDLQIERFQNVEALPPPGAPRRRSGAPEAELSAGEWTAGPRIEEITRPDGVDLLFLTPEAALDLNRARGDPIAALAAEVAPYVAGVRGALPPNPAVPVHIRVDPQSPDDRFAYSVTYLDGGEPVDRPWLAGRTGRRFRLSVIRTPGVSVRAGLFFGSEGSAQIGEVVDFREQEVADLAAVPVAIVDHGATLRAGSLPPRAVTPTEIADLTVTAIGLLPWPPAQVVADLNDYATILRYLYDGKDLLGRDMTRLDLALTCGGVLLPEVLEVVARKVAHLVTAGDSPARRLAAAFAAVEPAGLAAATEAVAREVAP</sequence>
<evidence type="ECO:0000256" key="1">
    <source>
        <dbReference type="SAM" id="MobiDB-lite"/>
    </source>
</evidence>
<name>A0ABR6MB79_MICEC</name>
<accession>A0ABR6MB79</accession>
<evidence type="ECO:0000313" key="3">
    <source>
        <dbReference type="Proteomes" id="UP000618986"/>
    </source>
</evidence>
<dbReference type="Proteomes" id="UP000618986">
    <property type="component" value="Unassembled WGS sequence"/>
</dbReference>
<proteinExistence type="predicted"/>
<feature type="region of interest" description="Disordered" evidence="1">
    <location>
        <begin position="284"/>
        <end position="306"/>
    </location>
</feature>
<dbReference type="RefSeq" id="WP_184683821.1">
    <property type="nucleotide sequence ID" value="NZ_JACHJC010000001.1"/>
</dbReference>
<reference evidence="2 3" key="1">
    <citation type="submission" date="2020-08" db="EMBL/GenBank/DDBJ databases">
        <title>Sequencing the genomes of 1000 actinobacteria strains.</title>
        <authorList>
            <person name="Klenk H.-P."/>
        </authorList>
    </citation>
    <scope>NUCLEOTIDE SEQUENCE [LARGE SCALE GENOMIC DNA]</scope>
    <source>
        <strain evidence="2 3">DSM 43036</strain>
    </source>
</reference>
<organism evidence="2 3">
    <name type="scientific">Micromonospora echinospora</name>
    <name type="common">Micromonospora purpurea</name>
    <dbReference type="NCBI Taxonomy" id="1877"/>
    <lineage>
        <taxon>Bacteria</taxon>
        <taxon>Bacillati</taxon>
        <taxon>Actinomycetota</taxon>
        <taxon>Actinomycetes</taxon>
        <taxon>Micromonosporales</taxon>
        <taxon>Micromonosporaceae</taxon>
        <taxon>Micromonospora</taxon>
    </lineage>
</organism>
<gene>
    <name evidence="2" type="ORF">FHU28_002470</name>
</gene>
<protein>
    <submittedName>
        <fullName evidence="2">Uncharacterized protein</fullName>
    </submittedName>
</protein>
<dbReference type="EMBL" id="JACHJC010000001">
    <property type="protein sequence ID" value="MBB5112631.1"/>
    <property type="molecule type" value="Genomic_DNA"/>
</dbReference>
<comment type="caution">
    <text evidence="2">The sequence shown here is derived from an EMBL/GenBank/DDBJ whole genome shotgun (WGS) entry which is preliminary data.</text>
</comment>
<keyword evidence="3" id="KW-1185">Reference proteome</keyword>